<accession>X0U917</accession>
<organism evidence="2">
    <name type="scientific">marine sediment metagenome</name>
    <dbReference type="NCBI Taxonomy" id="412755"/>
    <lineage>
        <taxon>unclassified sequences</taxon>
        <taxon>metagenomes</taxon>
        <taxon>ecological metagenomes</taxon>
    </lineage>
</organism>
<dbReference type="InterPro" id="IPR021133">
    <property type="entry name" value="HEAT_type_2"/>
</dbReference>
<dbReference type="InterPro" id="IPR016024">
    <property type="entry name" value="ARM-type_fold"/>
</dbReference>
<comment type="function">
    <text evidence="1">Catalyzes the hydroxylation of the N(6)-(4-aminobutyl)-L-lysine intermediate produced by deoxyhypusine synthase/DHPS on a critical lysine of the eukaryotic translation initiation factor 5A/eIF-5A. This is the second step of the post-translational modification of that lysine into an unusual amino acid residue named hypusine. Hypusination is unique to mature eIF-5A factor and is essential for its function.</text>
</comment>
<name>X0U917_9ZZZZ</name>
<dbReference type="PANTHER" id="PTHR12697">
    <property type="entry name" value="PBS LYASE HEAT-LIKE PROTEIN"/>
    <property type="match status" value="1"/>
</dbReference>
<dbReference type="EMBL" id="BARS01018657">
    <property type="protein sequence ID" value="GAF96852.1"/>
    <property type="molecule type" value="Genomic_DNA"/>
</dbReference>
<protein>
    <recommendedName>
        <fullName evidence="3">HEAT repeat domain-containing protein</fullName>
    </recommendedName>
</protein>
<dbReference type="InterPro" id="IPR011989">
    <property type="entry name" value="ARM-like"/>
</dbReference>
<gene>
    <name evidence="2" type="ORF">S01H1_30329</name>
</gene>
<dbReference type="InterPro" id="IPR004155">
    <property type="entry name" value="PBS_lyase_HEAT"/>
</dbReference>
<dbReference type="GO" id="GO:0016491">
    <property type="term" value="F:oxidoreductase activity"/>
    <property type="evidence" value="ECO:0007669"/>
    <property type="project" value="TreeGrafter"/>
</dbReference>
<proteinExistence type="predicted"/>
<dbReference type="Pfam" id="PF13646">
    <property type="entry name" value="HEAT_2"/>
    <property type="match status" value="1"/>
</dbReference>
<evidence type="ECO:0000313" key="2">
    <source>
        <dbReference type="EMBL" id="GAF96852.1"/>
    </source>
</evidence>
<dbReference type="PANTHER" id="PTHR12697:SF5">
    <property type="entry name" value="DEOXYHYPUSINE HYDROXYLASE"/>
    <property type="match status" value="1"/>
</dbReference>
<dbReference type="SUPFAM" id="SSF48371">
    <property type="entry name" value="ARM repeat"/>
    <property type="match status" value="1"/>
</dbReference>
<reference evidence="2" key="1">
    <citation type="journal article" date="2014" name="Front. Microbiol.">
        <title>High frequency of phylogenetically diverse reductive dehalogenase-homologous genes in deep subseafloor sedimentary metagenomes.</title>
        <authorList>
            <person name="Kawai M."/>
            <person name="Futagami T."/>
            <person name="Toyoda A."/>
            <person name="Takaki Y."/>
            <person name="Nishi S."/>
            <person name="Hori S."/>
            <person name="Arai W."/>
            <person name="Tsubouchi T."/>
            <person name="Morono Y."/>
            <person name="Uchiyama I."/>
            <person name="Ito T."/>
            <person name="Fujiyama A."/>
            <person name="Inagaki F."/>
            <person name="Takami H."/>
        </authorList>
    </citation>
    <scope>NUCLEOTIDE SEQUENCE</scope>
    <source>
        <strain evidence="2">Expedition CK06-06</strain>
    </source>
</reference>
<dbReference type="SMART" id="SM00567">
    <property type="entry name" value="EZ_HEAT"/>
    <property type="match status" value="3"/>
</dbReference>
<sequence length="209" mass="22910">IPRLVGILQGDADPQVRAEAALSLGRFVLRAEFDELRATDAEAVEDALRQVIAREEEEVGVRARAVEALGVRNKDWAHAIIEAAYASADHRLRISAVHAMDRSCDPRWLPRLIDELSSPDAEMRYEAAGACQAIADESAVPYLTPLLEDEDAEVQEAAIEALGQTGGDEAREALEGYRSHPEPRVREVVETALTELEFGQDPLGFKLGE</sequence>
<evidence type="ECO:0008006" key="3">
    <source>
        <dbReference type="Google" id="ProtNLM"/>
    </source>
</evidence>
<comment type="caution">
    <text evidence="2">The sequence shown here is derived from an EMBL/GenBank/DDBJ whole genome shotgun (WGS) entry which is preliminary data.</text>
</comment>
<evidence type="ECO:0000256" key="1">
    <source>
        <dbReference type="ARBA" id="ARBA00045876"/>
    </source>
</evidence>
<dbReference type="AlphaFoldDB" id="X0U917"/>
<dbReference type="PROSITE" id="PS50077">
    <property type="entry name" value="HEAT_REPEAT"/>
    <property type="match status" value="1"/>
</dbReference>
<feature type="non-terminal residue" evidence="2">
    <location>
        <position position="1"/>
    </location>
</feature>
<dbReference type="Gene3D" id="1.25.10.10">
    <property type="entry name" value="Leucine-rich Repeat Variant"/>
    <property type="match status" value="1"/>
</dbReference>